<keyword evidence="3" id="KW-1185">Reference proteome</keyword>
<dbReference type="InterPro" id="IPR036397">
    <property type="entry name" value="RNaseH_sf"/>
</dbReference>
<dbReference type="SUPFAM" id="SSF53098">
    <property type="entry name" value="Ribonuclease H-like"/>
    <property type="match status" value="1"/>
</dbReference>
<accession>A0A225W1P2</accession>
<evidence type="ECO:0000313" key="2">
    <source>
        <dbReference type="EMBL" id="OWZ11495.1"/>
    </source>
</evidence>
<dbReference type="EMBL" id="NBNE01002108">
    <property type="protein sequence ID" value="OWZ11495.1"/>
    <property type="molecule type" value="Genomic_DNA"/>
</dbReference>
<dbReference type="AlphaFoldDB" id="A0A225W1P2"/>
<protein>
    <submittedName>
        <fullName evidence="2">Uncharacterized protein</fullName>
    </submittedName>
</protein>
<feature type="region of interest" description="Disordered" evidence="1">
    <location>
        <begin position="193"/>
        <end position="213"/>
    </location>
</feature>
<name>A0A225W1P2_9STRA</name>
<feature type="compositionally biased region" description="Basic and acidic residues" evidence="1">
    <location>
        <begin position="199"/>
        <end position="213"/>
    </location>
</feature>
<dbReference type="STRING" id="4795.A0A225W1P2"/>
<dbReference type="OrthoDB" id="126704at2759"/>
<organism evidence="2 3">
    <name type="scientific">Phytophthora megakarya</name>
    <dbReference type="NCBI Taxonomy" id="4795"/>
    <lineage>
        <taxon>Eukaryota</taxon>
        <taxon>Sar</taxon>
        <taxon>Stramenopiles</taxon>
        <taxon>Oomycota</taxon>
        <taxon>Peronosporomycetes</taxon>
        <taxon>Peronosporales</taxon>
        <taxon>Peronosporaceae</taxon>
        <taxon>Phytophthora</taxon>
    </lineage>
</organism>
<dbReference type="Gene3D" id="3.30.420.10">
    <property type="entry name" value="Ribonuclease H-like superfamily/Ribonuclease H"/>
    <property type="match status" value="1"/>
</dbReference>
<dbReference type="GO" id="GO:0003676">
    <property type="term" value="F:nucleic acid binding"/>
    <property type="evidence" value="ECO:0007669"/>
    <property type="project" value="InterPro"/>
</dbReference>
<evidence type="ECO:0000256" key="1">
    <source>
        <dbReference type="SAM" id="MobiDB-lite"/>
    </source>
</evidence>
<dbReference type="InterPro" id="IPR012337">
    <property type="entry name" value="RNaseH-like_sf"/>
</dbReference>
<sequence length="304" mass="34561">MTWKFGRHTPREYLDEVPEAFIPAKGCVKPPPIVSIEMLSEEYSRVVLSSDGAVKISTRKRSCRCNMWQLPEWKILDARRYILDEVTVNKSEFFGLLRGLAMALETGIQDLVVVDDPRIVVQQAQCLINCNQPNLQRSQIGTYEARVQLGRGLPDLKDAHPKIVQDNLEKRHLKVVPKIREQLVKLSEVIGTQAGSGDPIHDPSKENGKWGARHDSGPECALISLAARVKAVLTRSRVQEADDDETLPMEPLEFQTDRWRRIRVHQEGDESIPEGHLRQILTYASEEDQQGPRLVRPGWLRNIV</sequence>
<gene>
    <name evidence="2" type="ORF">PHMEG_00015466</name>
</gene>
<reference evidence="3" key="1">
    <citation type="submission" date="2017-03" db="EMBL/GenBank/DDBJ databases">
        <title>Phytopthora megakarya and P. palmivora, two closely related causual agents of cacao black pod achieved similar genome size and gene model numbers by different mechanisms.</title>
        <authorList>
            <person name="Ali S."/>
            <person name="Shao J."/>
            <person name="Larry D.J."/>
            <person name="Kronmiller B."/>
            <person name="Shen D."/>
            <person name="Strem M.D."/>
            <person name="Melnick R.L."/>
            <person name="Guiltinan M.J."/>
            <person name="Tyler B.M."/>
            <person name="Meinhardt L.W."/>
            <person name="Bailey B.A."/>
        </authorList>
    </citation>
    <scope>NUCLEOTIDE SEQUENCE [LARGE SCALE GENOMIC DNA]</scope>
    <source>
        <strain evidence="3">zdho120</strain>
    </source>
</reference>
<dbReference type="Proteomes" id="UP000198211">
    <property type="component" value="Unassembled WGS sequence"/>
</dbReference>
<comment type="caution">
    <text evidence="2">The sequence shown here is derived from an EMBL/GenBank/DDBJ whole genome shotgun (WGS) entry which is preliminary data.</text>
</comment>
<proteinExistence type="predicted"/>
<evidence type="ECO:0000313" key="3">
    <source>
        <dbReference type="Proteomes" id="UP000198211"/>
    </source>
</evidence>